<organism evidence="1 2">
    <name type="scientific">Candidatus Thiodiazotropha endoloripes</name>
    <dbReference type="NCBI Taxonomy" id="1818881"/>
    <lineage>
        <taxon>Bacteria</taxon>
        <taxon>Pseudomonadati</taxon>
        <taxon>Pseudomonadota</taxon>
        <taxon>Gammaproteobacteria</taxon>
        <taxon>Chromatiales</taxon>
        <taxon>Sedimenticolaceae</taxon>
        <taxon>Candidatus Thiodiazotropha</taxon>
    </lineage>
</organism>
<dbReference type="AlphaFoldDB" id="A0A1E2UM36"/>
<reference evidence="1 2" key="1">
    <citation type="submission" date="2016-03" db="EMBL/GenBank/DDBJ databases">
        <title>Chemosynthetic sulphur-oxidizing symbionts of marine invertebrate animals are capable of nitrogen fixation.</title>
        <authorList>
            <person name="Petersen J.M."/>
            <person name="Kemper A."/>
            <person name="Gruber-Vodicka H."/>
            <person name="Cardini U."/>
            <person name="Geest Mvander."/>
            <person name="Kleiner M."/>
            <person name="Bulgheresi S."/>
            <person name="Fussmann M."/>
            <person name="Herbold C."/>
            <person name="Seah B.K.B."/>
            <person name="Antony C.Paul."/>
            <person name="Liu D."/>
            <person name="Belitz A."/>
            <person name="Weber M."/>
        </authorList>
    </citation>
    <scope>NUCLEOTIDE SEQUENCE [LARGE SCALE GENOMIC DNA]</scope>
    <source>
        <strain evidence="1">G_D</strain>
    </source>
</reference>
<evidence type="ECO:0000313" key="1">
    <source>
        <dbReference type="EMBL" id="ODB95729.1"/>
    </source>
</evidence>
<accession>A0A1E2UM36</accession>
<dbReference type="Proteomes" id="UP000094849">
    <property type="component" value="Unassembled WGS sequence"/>
</dbReference>
<sequence>MHNLKRLNLGFWLLWLYLLIVPGQAAGDDGLRFYYFNPDSPQNNLGRLKSDMESLLAGFDLAVEFQPFAHLTDFDARVRSDRPAFVFAPYWYLKRNADEIRFIPLLQSVHQQQNSYRKLLVARLGKDESINRPERPTLAMTSLGPGSKQLLASMLNSGSFVAFEKLSIVEVPKDADAIFAAALGQVDVALVSQANMKLFRKINPRLIDSLEVISESTPIDMPVLGYIEGVITKEQAAKLKEFMFSSQNSTVMRTLQIEGWSSHER</sequence>
<comment type="caution">
    <text evidence="1">The sequence shown here is derived from an EMBL/GenBank/DDBJ whole genome shotgun (WGS) entry which is preliminary data.</text>
</comment>
<dbReference type="RefSeq" id="WP_069003540.1">
    <property type="nucleotide sequence ID" value="NZ_LVJW01000006.1"/>
</dbReference>
<evidence type="ECO:0000313" key="2">
    <source>
        <dbReference type="Proteomes" id="UP000094849"/>
    </source>
</evidence>
<evidence type="ECO:0008006" key="3">
    <source>
        <dbReference type="Google" id="ProtNLM"/>
    </source>
</evidence>
<proteinExistence type="predicted"/>
<dbReference type="Pfam" id="PF12974">
    <property type="entry name" value="Phosphonate-bd"/>
    <property type="match status" value="1"/>
</dbReference>
<dbReference type="STRING" id="1818881.A3196_02550"/>
<name>A0A1E2UM36_9GAMM</name>
<gene>
    <name evidence="1" type="ORF">A3196_02550</name>
</gene>
<keyword evidence="2" id="KW-1185">Reference proteome</keyword>
<dbReference type="EMBL" id="LVJZ01000003">
    <property type="protein sequence ID" value="ODB95729.1"/>
    <property type="molecule type" value="Genomic_DNA"/>
</dbReference>
<protein>
    <recommendedName>
        <fullName evidence="3">Solute-binding protein family 3/N-terminal domain-containing protein</fullName>
    </recommendedName>
</protein>